<organism evidence="2 3">
    <name type="scientific">Dactylosporangium sucinum</name>
    <dbReference type="NCBI Taxonomy" id="1424081"/>
    <lineage>
        <taxon>Bacteria</taxon>
        <taxon>Bacillati</taxon>
        <taxon>Actinomycetota</taxon>
        <taxon>Actinomycetes</taxon>
        <taxon>Micromonosporales</taxon>
        <taxon>Micromonosporaceae</taxon>
        <taxon>Dactylosporangium</taxon>
    </lineage>
</organism>
<accession>A0A917UB72</accession>
<dbReference type="RefSeq" id="WP_229836434.1">
    <property type="nucleotide sequence ID" value="NZ_BMPI01000056.1"/>
</dbReference>
<reference evidence="2" key="1">
    <citation type="journal article" date="2014" name="Int. J. Syst. Evol. Microbiol.">
        <title>Complete genome sequence of Corynebacterium casei LMG S-19264T (=DSM 44701T), isolated from a smear-ripened cheese.</title>
        <authorList>
            <consortium name="US DOE Joint Genome Institute (JGI-PGF)"/>
            <person name="Walter F."/>
            <person name="Albersmeier A."/>
            <person name="Kalinowski J."/>
            <person name="Ruckert C."/>
        </authorList>
    </citation>
    <scope>NUCLEOTIDE SEQUENCE</scope>
    <source>
        <strain evidence="2">JCM 19831</strain>
    </source>
</reference>
<evidence type="ECO:0008006" key="4">
    <source>
        <dbReference type="Google" id="ProtNLM"/>
    </source>
</evidence>
<reference evidence="2" key="2">
    <citation type="submission" date="2020-09" db="EMBL/GenBank/DDBJ databases">
        <authorList>
            <person name="Sun Q."/>
            <person name="Ohkuma M."/>
        </authorList>
    </citation>
    <scope>NUCLEOTIDE SEQUENCE</scope>
    <source>
        <strain evidence="2">JCM 19831</strain>
    </source>
</reference>
<evidence type="ECO:0000313" key="2">
    <source>
        <dbReference type="EMBL" id="GGM67799.1"/>
    </source>
</evidence>
<proteinExistence type="predicted"/>
<feature type="region of interest" description="Disordered" evidence="1">
    <location>
        <begin position="369"/>
        <end position="389"/>
    </location>
</feature>
<protein>
    <recommendedName>
        <fullName evidence="4">Secreted protein</fullName>
    </recommendedName>
</protein>
<evidence type="ECO:0000256" key="1">
    <source>
        <dbReference type="SAM" id="MobiDB-lite"/>
    </source>
</evidence>
<comment type="caution">
    <text evidence="2">The sequence shown here is derived from an EMBL/GenBank/DDBJ whole genome shotgun (WGS) entry which is preliminary data.</text>
</comment>
<feature type="compositionally biased region" description="Pro residues" evidence="1">
    <location>
        <begin position="377"/>
        <end position="389"/>
    </location>
</feature>
<sequence length="857" mass="88800">MSAGLFDFDQLTDGRVGATATAFAGFDEAQRAVLAGELTAYLKRRRDNWWWGNDASALAVATVGCAPSAAAAAKILARTAVAVPGDALLPVRTVAVARGVTWLPDLAHRIAATFTRDDFNRWPFVAGLLVDAGAAPPTGEHFIRGWLAHLGFPADHRARSRPVLDRLRTNPFLDVLLPAMFEHDDVPAGLLLYEAHHDGRLGLVQALAVLAGEGRLDRAALLDGCVAGLLRGGRPGAQRGLLALHDALAPTTADVTARARDYLRLLADGPAQAAGMAQKALRDADAAEPEALLDASAAVLLRPDKGLVRAQLSWLGRAAARHPGRAAEFGAAIAVACSHDAVDIRERAAALAAKHGAAPAGPAGAAGAVLIGSGDDLPPPAGPAPAPAPITDPDELAEELAALSDWRTPTAPALERVIDAVVRLAGTDRDRVAKSLMPVVERHGRYPGDPGFHASALLFAAVWSAIDQPGQRAHRERWAANLAAIRRGGSAQQVPADSRVPPPQRLLRARLAEAGLYGGGFDGPTARPGGLLAAPTSANGALDPAVLLDRLTALGDDQPWDWDLTQALLRLPPVVDEPLAARAAALRTPGGDRLAAWLRAGGLPAPVLTVADTTRVHPRDVRHDRWAHGDRIKVTLEQAWHPDDRALMLGFHIPSLGASFGDAVLLWPSVLPGYRALVAAYVLPEVAAAADLEQRGSAAVLPLLAECTGDGSPALPVTLAYGLVARHEPDRTAALDALLMLAAGGDLDAPAVGTHLGTLGASSMAPVARAVLPLRDAATAGAPLTVWRILQAALPALLAAPTPPRGTPDLLTLAAETATATAGRGPVAGLADLAARRGSSRLLTEARRLASALSSAG</sequence>
<dbReference type="Proteomes" id="UP000642070">
    <property type="component" value="Unassembled WGS sequence"/>
</dbReference>
<dbReference type="AlphaFoldDB" id="A0A917UB72"/>
<dbReference type="EMBL" id="BMPI01000056">
    <property type="protein sequence ID" value="GGM67799.1"/>
    <property type="molecule type" value="Genomic_DNA"/>
</dbReference>
<gene>
    <name evidence="2" type="ORF">GCM10007977_081990</name>
</gene>
<evidence type="ECO:0000313" key="3">
    <source>
        <dbReference type="Proteomes" id="UP000642070"/>
    </source>
</evidence>
<name>A0A917UB72_9ACTN</name>
<keyword evidence="3" id="KW-1185">Reference proteome</keyword>